<keyword evidence="1" id="KW-0732">Signal</keyword>
<reference evidence="2" key="1">
    <citation type="journal article" date="2013" name="Genetics">
        <title>The draft genome and transcriptome of Panagrellus redivivus are shaped by the harsh demands of a free-living lifestyle.</title>
        <authorList>
            <person name="Srinivasan J."/>
            <person name="Dillman A.R."/>
            <person name="Macchietto M.G."/>
            <person name="Heikkinen L."/>
            <person name="Lakso M."/>
            <person name="Fracchia K.M."/>
            <person name="Antoshechkin I."/>
            <person name="Mortazavi A."/>
            <person name="Wong G."/>
            <person name="Sternberg P.W."/>
        </authorList>
    </citation>
    <scope>NUCLEOTIDE SEQUENCE [LARGE SCALE GENOMIC DNA]</scope>
    <source>
        <strain evidence="2">MT8872</strain>
    </source>
</reference>
<reference evidence="3" key="2">
    <citation type="submission" date="2020-10" db="UniProtKB">
        <authorList>
            <consortium name="WormBaseParasite"/>
        </authorList>
    </citation>
    <scope>IDENTIFICATION</scope>
</reference>
<dbReference type="AlphaFoldDB" id="A0A7E4VCJ0"/>
<evidence type="ECO:0000313" key="3">
    <source>
        <dbReference type="WBParaSite" id="Pan_g19335.t1"/>
    </source>
</evidence>
<sequence length="191" mass="20317">MSFTKQLLVTLFGIAVFIAVSDGANTAGLIKKLLPKVNTIENLTTTVQNTALINVGVNCSYTEDNITVCGDALWTFLKPNLTSAQMTAGMAAASKYALTQGASTASAQLAALKVDVFTALKPVWTAIRKLAGKNKTYAAYLPKALKTLNKKATKKFLCQIGAKVKKNFTAQWASFKSAVGQYLPCLALCGL</sequence>
<feature type="signal peptide" evidence="1">
    <location>
        <begin position="1"/>
        <end position="23"/>
    </location>
</feature>
<dbReference type="Proteomes" id="UP000492821">
    <property type="component" value="Unassembled WGS sequence"/>
</dbReference>
<feature type="chain" id="PRO_5028808538" evidence="1">
    <location>
        <begin position="24"/>
        <end position="191"/>
    </location>
</feature>
<evidence type="ECO:0000256" key="1">
    <source>
        <dbReference type="SAM" id="SignalP"/>
    </source>
</evidence>
<evidence type="ECO:0000313" key="2">
    <source>
        <dbReference type="Proteomes" id="UP000492821"/>
    </source>
</evidence>
<protein>
    <submittedName>
        <fullName evidence="3">Secreted protein</fullName>
    </submittedName>
</protein>
<accession>A0A7E4VCJ0</accession>
<keyword evidence="2" id="KW-1185">Reference proteome</keyword>
<organism evidence="2 3">
    <name type="scientific">Panagrellus redivivus</name>
    <name type="common">Microworm</name>
    <dbReference type="NCBI Taxonomy" id="6233"/>
    <lineage>
        <taxon>Eukaryota</taxon>
        <taxon>Metazoa</taxon>
        <taxon>Ecdysozoa</taxon>
        <taxon>Nematoda</taxon>
        <taxon>Chromadorea</taxon>
        <taxon>Rhabditida</taxon>
        <taxon>Tylenchina</taxon>
        <taxon>Panagrolaimomorpha</taxon>
        <taxon>Panagrolaimoidea</taxon>
        <taxon>Panagrolaimidae</taxon>
        <taxon>Panagrellus</taxon>
    </lineage>
</organism>
<name>A0A7E4VCJ0_PANRE</name>
<dbReference type="WBParaSite" id="Pan_g19335.t1">
    <property type="protein sequence ID" value="Pan_g19335.t1"/>
    <property type="gene ID" value="Pan_g19335"/>
</dbReference>
<proteinExistence type="predicted"/>